<organism evidence="12 13">
    <name type="scientific">Noviluteimonas lactosilytica</name>
    <dbReference type="NCBI Taxonomy" id="2888523"/>
    <lineage>
        <taxon>Bacteria</taxon>
        <taxon>Pseudomonadati</taxon>
        <taxon>Pseudomonadota</taxon>
        <taxon>Gammaproteobacteria</taxon>
        <taxon>Lysobacterales</taxon>
        <taxon>Lysobacteraceae</taxon>
        <taxon>Noviluteimonas</taxon>
    </lineage>
</organism>
<evidence type="ECO:0000256" key="1">
    <source>
        <dbReference type="ARBA" id="ARBA00004167"/>
    </source>
</evidence>
<protein>
    <recommendedName>
        <fullName evidence="9">Sec-independent protein translocase protein TatB</fullName>
    </recommendedName>
</protein>
<evidence type="ECO:0000256" key="7">
    <source>
        <dbReference type="ARBA" id="ARBA00023010"/>
    </source>
</evidence>
<evidence type="ECO:0000256" key="5">
    <source>
        <dbReference type="ARBA" id="ARBA00022927"/>
    </source>
</evidence>
<proteinExistence type="inferred from homology"/>
<keyword evidence="8 9" id="KW-0472">Membrane</keyword>
<comment type="function">
    <text evidence="9">Part of the twin-arginine translocation (Tat) system that transports large folded proteins containing a characteristic twin-arginine motif in their signal peptide across membranes. Together with TatC, TatB is part of a receptor directly interacting with Tat signal peptides. TatB may form an oligomeric binding site that transiently accommodates folded Tat precursor proteins before their translocation.</text>
</comment>
<sequence>MFDIGFGELFLIAVVALLVLGPERLPRAARFAGLWVRKARAQWYAVKSEFENDLAADELKRSLAETRESLRQAEAQLRDGAETVRNRMQKEFDEVSAAATGALEPGVEPGATSEEPGAEADADAQASTQHAHAGRDANERDENERSMESASHMDWEPPPPSDEDAGEDVVDPEAEHQPEHEHPTPPKHADDAHAGR</sequence>
<comment type="subunit">
    <text evidence="9">The Tat system comprises two distinct complexes: a TatABC complex, containing multiple copies of TatA, TatB and TatC subunits, and a separate TatA complex, containing only TatA subunits. Substrates initially bind to the TatABC complex, which probably triggers association of the separate TatA complex to form the active translocon.</text>
</comment>
<evidence type="ECO:0000256" key="6">
    <source>
        <dbReference type="ARBA" id="ARBA00022989"/>
    </source>
</evidence>
<evidence type="ECO:0000256" key="9">
    <source>
        <dbReference type="HAMAP-Rule" id="MF_00237"/>
    </source>
</evidence>
<keyword evidence="13" id="KW-1185">Reference proteome</keyword>
<evidence type="ECO:0000313" key="13">
    <source>
        <dbReference type="Proteomes" id="UP001165293"/>
    </source>
</evidence>
<reference evidence="12" key="1">
    <citation type="submission" date="2021-10" db="EMBL/GenBank/DDBJ databases">
        <authorList>
            <person name="Lyu M."/>
            <person name="Wang X."/>
            <person name="Meng X."/>
            <person name="Xu K."/>
        </authorList>
    </citation>
    <scope>NUCLEOTIDE SEQUENCE</scope>
    <source>
        <strain evidence="12">A6</strain>
    </source>
</reference>
<keyword evidence="2 9" id="KW-0813">Transport</keyword>
<dbReference type="Gene3D" id="1.20.5.3310">
    <property type="match status" value="1"/>
</dbReference>
<feature type="compositionally biased region" description="Basic and acidic residues" evidence="11">
    <location>
        <begin position="173"/>
        <end position="196"/>
    </location>
</feature>
<feature type="compositionally biased region" description="Basic and acidic residues" evidence="11">
    <location>
        <begin position="133"/>
        <end position="155"/>
    </location>
</feature>
<keyword evidence="3 9" id="KW-1003">Cell membrane</keyword>
<gene>
    <name evidence="9 12" type="primary">tatB</name>
    <name evidence="12" type="ORF">LK996_08120</name>
</gene>
<keyword evidence="4 9" id="KW-0812">Transmembrane</keyword>
<evidence type="ECO:0000313" key="12">
    <source>
        <dbReference type="EMBL" id="MCC8363039.1"/>
    </source>
</evidence>
<dbReference type="HAMAP" id="MF_00237">
    <property type="entry name" value="TatB"/>
    <property type="match status" value="1"/>
</dbReference>
<feature type="coiled-coil region" evidence="10">
    <location>
        <begin position="56"/>
        <end position="83"/>
    </location>
</feature>
<dbReference type="EMBL" id="JAJGAK010000001">
    <property type="protein sequence ID" value="MCC8363039.1"/>
    <property type="molecule type" value="Genomic_DNA"/>
</dbReference>
<dbReference type="PANTHER" id="PTHR33162:SF1">
    <property type="entry name" value="SEC-INDEPENDENT PROTEIN TRANSLOCASE PROTEIN TATA, CHLOROPLASTIC"/>
    <property type="match status" value="1"/>
</dbReference>
<dbReference type="Pfam" id="PF02416">
    <property type="entry name" value="TatA_B_E"/>
    <property type="match status" value="1"/>
</dbReference>
<accession>A0ABS8JHK7</accession>
<comment type="similarity">
    <text evidence="9">Belongs to the TatB family.</text>
</comment>
<dbReference type="InterPro" id="IPR018448">
    <property type="entry name" value="TatB"/>
</dbReference>
<keyword evidence="10" id="KW-0175">Coiled coil</keyword>
<dbReference type="RefSeq" id="WP_230526597.1">
    <property type="nucleotide sequence ID" value="NZ_JAJGAK010000001.1"/>
</dbReference>
<evidence type="ECO:0000256" key="8">
    <source>
        <dbReference type="ARBA" id="ARBA00023136"/>
    </source>
</evidence>
<dbReference type="Proteomes" id="UP001165293">
    <property type="component" value="Unassembled WGS sequence"/>
</dbReference>
<comment type="caution">
    <text evidence="12">The sequence shown here is derived from an EMBL/GenBank/DDBJ whole genome shotgun (WGS) entry which is preliminary data.</text>
</comment>
<keyword evidence="7 9" id="KW-0811">Translocation</keyword>
<evidence type="ECO:0000256" key="2">
    <source>
        <dbReference type="ARBA" id="ARBA00022448"/>
    </source>
</evidence>
<evidence type="ECO:0000256" key="3">
    <source>
        <dbReference type="ARBA" id="ARBA00022475"/>
    </source>
</evidence>
<keyword evidence="5 9" id="KW-0653">Protein transport</keyword>
<evidence type="ECO:0000256" key="4">
    <source>
        <dbReference type="ARBA" id="ARBA00022692"/>
    </source>
</evidence>
<keyword evidence="6 9" id="KW-1133">Transmembrane helix</keyword>
<dbReference type="InterPro" id="IPR003369">
    <property type="entry name" value="TatA/B/E"/>
</dbReference>
<feature type="region of interest" description="Disordered" evidence="11">
    <location>
        <begin position="97"/>
        <end position="196"/>
    </location>
</feature>
<evidence type="ECO:0000256" key="11">
    <source>
        <dbReference type="SAM" id="MobiDB-lite"/>
    </source>
</evidence>
<feature type="compositionally biased region" description="Acidic residues" evidence="11">
    <location>
        <begin position="161"/>
        <end position="172"/>
    </location>
</feature>
<dbReference type="PRINTS" id="PR01506">
    <property type="entry name" value="TATBPROTEIN"/>
</dbReference>
<dbReference type="NCBIfam" id="TIGR01410">
    <property type="entry name" value="tatB"/>
    <property type="match status" value="1"/>
</dbReference>
<dbReference type="PANTHER" id="PTHR33162">
    <property type="entry name" value="SEC-INDEPENDENT PROTEIN TRANSLOCASE PROTEIN TATA, CHLOROPLASTIC"/>
    <property type="match status" value="1"/>
</dbReference>
<comment type="subcellular location">
    <subcellularLocation>
        <location evidence="9">Cell membrane</location>
        <topology evidence="9">Single-pass membrane protein</topology>
    </subcellularLocation>
    <subcellularLocation>
        <location evidence="1">Membrane</location>
        <topology evidence="1">Single-pass membrane protein</topology>
    </subcellularLocation>
</comment>
<evidence type="ECO:0000256" key="10">
    <source>
        <dbReference type="SAM" id="Coils"/>
    </source>
</evidence>
<name>A0ABS8JHK7_9GAMM</name>